<dbReference type="Proteomes" id="UP001153148">
    <property type="component" value="Unassembled WGS sequence"/>
</dbReference>
<evidence type="ECO:0000313" key="1">
    <source>
        <dbReference type="EMBL" id="CAG2064362.1"/>
    </source>
</evidence>
<sequence length="87" mass="9991">MALTYELRHSRTKQGNSLTLTDYTMALSYKLRHSGNVQGLIQDNKINLHRIKDSQSKQPFHEVTYGRWVTHSLPAKPPHPATNTRAH</sequence>
<protein>
    <submittedName>
        <fullName evidence="1">Uncharacterized protein</fullName>
    </submittedName>
</protein>
<reference evidence="1" key="1">
    <citation type="submission" date="2021-03" db="EMBL/GenBank/DDBJ databases">
        <authorList>
            <person name="Tran Van P."/>
        </authorList>
    </citation>
    <scope>NUCLEOTIDE SEQUENCE</scope>
</reference>
<organism evidence="1 2">
    <name type="scientific">Timema podura</name>
    <name type="common">Walking stick</name>
    <dbReference type="NCBI Taxonomy" id="61482"/>
    <lineage>
        <taxon>Eukaryota</taxon>
        <taxon>Metazoa</taxon>
        <taxon>Ecdysozoa</taxon>
        <taxon>Arthropoda</taxon>
        <taxon>Hexapoda</taxon>
        <taxon>Insecta</taxon>
        <taxon>Pterygota</taxon>
        <taxon>Neoptera</taxon>
        <taxon>Polyneoptera</taxon>
        <taxon>Phasmatodea</taxon>
        <taxon>Timematodea</taxon>
        <taxon>Timematoidea</taxon>
        <taxon>Timematidae</taxon>
        <taxon>Timema</taxon>
    </lineage>
</organism>
<accession>A0ABN7PFV5</accession>
<evidence type="ECO:0000313" key="2">
    <source>
        <dbReference type="Proteomes" id="UP001153148"/>
    </source>
</evidence>
<name>A0ABN7PFV5_TIMPD</name>
<gene>
    <name evidence="1" type="ORF">TPAB3V08_LOCUS11309</name>
</gene>
<keyword evidence="2" id="KW-1185">Reference proteome</keyword>
<proteinExistence type="predicted"/>
<dbReference type="EMBL" id="CAJPIN010033543">
    <property type="protein sequence ID" value="CAG2064362.1"/>
    <property type="molecule type" value="Genomic_DNA"/>
</dbReference>
<comment type="caution">
    <text evidence="1">The sequence shown here is derived from an EMBL/GenBank/DDBJ whole genome shotgun (WGS) entry which is preliminary data.</text>
</comment>